<gene>
    <name evidence="1" type="ORF">GCM10007170_15460</name>
</gene>
<dbReference type="Proteomes" id="UP000643279">
    <property type="component" value="Unassembled WGS sequence"/>
</dbReference>
<dbReference type="EMBL" id="BMFW01000005">
    <property type="protein sequence ID" value="GGH93784.1"/>
    <property type="molecule type" value="Genomic_DNA"/>
</dbReference>
<keyword evidence="2" id="KW-1185">Reference proteome</keyword>
<evidence type="ECO:0000313" key="2">
    <source>
        <dbReference type="Proteomes" id="UP000643279"/>
    </source>
</evidence>
<evidence type="ECO:0000313" key="1">
    <source>
        <dbReference type="EMBL" id="GGH93784.1"/>
    </source>
</evidence>
<reference evidence="2" key="1">
    <citation type="journal article" date="2019" name="Int. J. Syst. Evol. Microbiol.">
        <title>The Global Catalogue of Microorganisms (GCM) 10K type strain sequencing project: providing services to taxonomists for standard genome sequencing and annotation.</title>
        <authorList>
            <consortium name="The Broad Institute Genomics Platform"/>
            <consortium name="The Broad Institute Genome Sequencing Center for Infectious Disease"/>
            <person name="Wu L."/>
            <person name="Ma J."/>
        </authorList>
    </citation>
    <scope>NUCLEOTIDE SEQUENCE [LARGE SCALE GENOMIC DNA]</scope>
    <source>
        <strain evidence="2">CGMCC 1.12778</strain>
    </source>
</reference>
<proteinExistence type="predicted"/>
<comment type="caution">
    <text evidence="1">The sequence shown here is derived from an EMBL/GenBank/DDBJ whole genome shotgun (WGS) entry which is preliminary data.</text>
</comment>
<name>A0ABQ2AMN3_9MICC</name>
<accession>A0ABQ2AMN3</accession>
<evidence type="ECO:0008006" key="3">
    <source>
        <dbReference type="Google" id="ProtNLM"/>
    </source>
</evidence>
<protein>
    <recommendedName>
        <fullName evidence="3">PEGA domain-containing protein</fullName>
    </recommendedName>
</protein>
<sequence length="97" mass="10527">MSFLPPVVIPIKVARNAVLRDIKITSPGNPSTTTVEIDGEPYRNAQAIKFEVTAENWALAEIRFLPSAFAYEGKAAVSVDEQTAQLLESLGWTPPNG</sequence>
<organism evidence="1 2">
    <name type="scientific">Arthrobacter liuii</name>
    <dbReference type="NCBI Taxonomy" id="1476996"/>
    <lineage>
        <taxon>Bacteria</taxon>
        <taxon>Bacillati</taxon>
        <taxon>Actinomycetota</taxon>
        <taxon>Actinomycetes</taxon>
        <taxon>Micrococcales</taxon>
        <taxon>Micrococcaceae</taxon>
        <taxon>Arthrobacter</taxon>
    </lineage>
</organism>
<dbReference type="RefSeq" id="WP_188571048.1">
    <property type="nucleotide sequence ID" value="NZ_BMFW01000005.1"/>
</dbReference>